<dbReference type="CDD" id="cd17321">
    <property type="entry name" value="MFS_MMR_MDR_like"/>
    <property type="match status" value="1"/>
</dbReference>
<dbReference type="InterPro" id="IPR011701">
    <property type="entry name" value="MFS"/>
</dbReference>
<dbReference type="AlphaFoldDB" id="A0A4R9AK05"/>
<keyword evidence="4 7" id="KW-0812">Transmembrane</keyword>
<dbReference type="SUPFAM" id="SSF103473">
    <property type="entry name" value="MFS general substrate transporter"/>
    <property type="match status" value="1"/>
</dbReference>
<feature type="transmembrane region" description="Helical" evidence="7">
    <location>
        <begin position="248"/>
        <end position="266"/>
    </location>
</feature>
<protein>
    <submittedName>
        <fullName evidence="9">MFS transporter</fullName>
    </submittedName>
</protein>
<feature type="transmembrane region" description="Helical" evidence="7">
    <location>
        <begin position="97"/>
        <end position="116"/>
    </location>
</feature>
<evidence type="ECO:0000256" key="2">
    <source>
        <dbReference type="ARBA" id="ARBA00022448"/>
    </source>
</evidence>
<feature type="transmembrane region" description="Helical" evidence="7">
    <location>
        <begin position="411"/>
        <end position="435"/>
    </location>
</feature>
<evidence type="ECO:0000256" key="5">
    <source>
        <dbReference type="ARBA" id="ARBA00022989"/>
    </source>
</evidence>
<evidence type="ECO:0000313" key="9">
    <source>
        <dbReference type="EMBL" id="TFD63201.1"/>
    </source>
</evidence>
<feature type="transmembrane region" description="Helical" evidence="7">
    <location>
        <begin position="156"/>
        <end position="178"/>
    </location>
</feature>
<evidence type="ECO:0000313" key="10">
    <source>
        <dbReference type="Proteomes" id="UP000298170"/>
    </source>
</evidence>
<evidence type="ECO:0000256" key="4">
    <source>
        <dbReference type="ARBA" id="ARBA00022692"/>
    </source>
</evidence>
<keyword evidence="6 7" id="KW-0472">Membrane</keyword>
<comment type="caution">
    <text evidence="9">The sequence shown here is derived from an EMBL/GenBank/DDBJ whole genome shotgun (WGS) entry which is preliminary data.</text>
</comment>
<keyword evidence="3" id="KW-1003">Cell membrane</keyword>
<name>A0A4R9AK05_9MICO</name>
<keyword evidence="10" id="KW-1185">Reference proteome</keyword>
<dbReference type="PRINTS" id="PR01036">
    <property type="entry name" value="TCRTETB"/>
</dbReference>
<reference evidence="9 10" key="1">
    <citation type="submission" date="2019-03" db="EMBL/GenBank/DDBJ databases">
        <title>Genomics of glacier-inhabiting Cryobacterium strains.</title>
        <authorList>
            <person name="Liu Q."/>
            <person name="Xin Y.-H."/>
        </authorList>
    </citation>
    <scope>NUCLEOTIDE SEQUENCE [LARGE SCALE GENOMIC DNA]</scope>
    <source>
        <strain evidence="9 10">Sr39</strain>
    </source>
</reference>
<feature type="transmembrane region" description="Helical" evidence="7">
    <location>
        <begin position="316"/>
        <end position="339"/>
    </location>
</feature>
<feature type="transmembrane region" description="Helical" evidence="7">
    <location>
        <begin position="66"/>
        <end position="85"/>
    </location>
</feature>
<proteinExistence type="predicted"/>
<dbReference type="GO" id="GO:0005886">
    <property type="term" value="C:plasma membrane"/>
    <property type="evidence" value="ECO:0007669"/>
    <property type="project" value="UniProtKB-SubCell"/>
</dbReference>
<feature type="transmembrane region" description="Helical" evidence="7">
    <location>
        <begin position="351"/>
        <end position="369"/>
    </location>
</feature>
<feature type="transmembrane region" description="Helical" evidence="7">
    <location>
        <begin position="287"/>
        <end position="310"/>
    </location>
</feature>
<dbReference type="PROSITE" id="PS50850">
    <property type="entry name" value="MFS"/>
    <property type="match status" value="1"/>
</dbReference>
<evidence type="ECO:0000256" key="3">
    <source>
        <dbReference type="ARBA" id="ARBA00022475"/>
    </source>
</evidence>
<dbReference type="RefSeq" id="WP_134512794.1">
    <property type="nucleotide sequence ID" value="NZ_SOHJ01000001.1"/>
</dbReference>
<organism evidence="9 10">
    <name type="scientific">Cryobacterium suzukii</name>
    <dbReference type="NCBI Taxonomy" id="1259198"/>
    <lineage>
        <taxon>Bacteria</taxon>
        <taxon>Bacillati</taxon>
        <taxon>Actinomycetota</taxon>
        <taxon>Actinomycetes</taxon>
        <taxon>Micrococcales</taxon>
        <taxon>Microbacteriaceae</taxon>
        <taxon>Cryobacterium</taxon>
    </lineage>
</organism>
<dbReference type="PANTHER" id="PTHR42718:SF46">
    <property type="entry name" value="BLR6921 PROTEIN"/>
    <property type="match status" value="1"/>
</dbReference>
<feature type="transmembrane region" description="Helical" evidence="7">
    <location>
        <begin position="455"/>
        <end position="477"/>
    </location>
</feature>
<feature type="transmembrane region" description="Helical" evidence="7">
    <location>
        <begin position="217"/>
        <end position="236"/>
    </location>
</feature>
<dbReference type="InterPro" id="IPR036259">
    <property type="entry name" value="MFS_trans_sf"/>
</dbReference>
<evidence type="ECO:0000256" key="6">
    <source>
        <dbReference type="ARBA" id="ARBA00023136"/>
    </source>
</evidence>
<dbReference type="GO" id="GO:0022857">
    <property type="term" value="F:transmembrane transporter activity"/>
    <property type="evidence" value="ECO:0007669"/>
    <property type="project" value="InterPro"/>
</dbReference>
<feature type="domain" description="Major facilitator superfamily (MFS) profile" evidence="8">
    <location>
        <begin position="31"/>
        <end position="481"/>
    </location>
</feature>
<dbReference type="Gene3D" id="1.20.1720.10">
    <property type="entry name" value="Multidrug resistance protein D"/>
    <property type="match status" value="1"/>
</dbReference>
<evidence type="ECO:0000256" key="7">
    <source>
        <dbReference type="SAM" id="Phobius"/>
    </source>
</evidence>
<dbReference type="Gene3D" id="1.20.1250.20">
    <property type="entry name" value="MFS general substrate transporter like domains"/>
    <property type="match status" value="1"/>
</dbReference>
<dbReference type="PANTHER" id="PTHR42718">
    <property type="entry name" value="MAJOR FACILITATOR SUPERFAMILY MULTIDRUG TRANSPORTER MFSC"/>
    <property type="match status" value="1"/>
</dbReference>
<feature type="transmembrane region" description="Helical" evidence="7">
    <location>
        <begin position="122"/>
        <end position="144"/>
    </location>
</feature>
<dbReference type="OrthoDB" id="7375466at2"/>
<evidence type="ECO:0000256" key="1">
    <source>
        <dbReference type="ARBA" id="ARBA00004651"/>
    </source>
</evidence>
<accession>A0A4R9AK05</accession>
<gene>
    <name evidence="9" type="ORF">E3T39_00370</name>
</gene>
<keyword evidence="5 7" id="KW-1133">Transmembrane helix</keyword>
<dbReference type="Pfam" id="PF07690">
    <property type="entry name" value="MFS_1"/>
    <property type="match status" value="1"/>
</dbReference>
<dbReference type="EMBL" id="SOHJ01000001">
    <property type="protein sequence ID" value="TFD63201.1"/>
    <property type="molecule type" value="Genomic_DNA"/>
</dbReference>
<dbReference type="InterPro" id="IPR020846">
    <property type="entry name" value="MFS_dom"/>
</dbReference>
<sequence length="522" mass="53568">MSSTVQTSDHAVNQAGPVGDTARLTGRQRLALFVLLTASFTLAVDFSILTVALPTIGADIGFSLDHLQWIATSFALCAAGFTLFFGRIADLFGRRRLFLVGIALLGVSSLGGGFAQEPVLMIVARVAQGLATAMVVPAALSLLTTSFTEGPQRNKALGLNGALMAAGFTTGAILGGVLTDLLSWRWAFFINVVVAVVVLVIAPVVLKESRPNERPKLDVAGAATVTFGLLALVYGLTTAGETSWGNPSALGAILAGFVFLVVFWQVEKRVAHPLVPVAILKRKAVAWGNIAGLLAFATETSLVFLLTLYVQEVLGYSPLAAGLSFAVLGAGTVLGGIIGPKVIGALGSGRSIVSGFLLQAAATIPLMFLGPDSGWMLLLLVATFIGGIANLVAIVGYVVTSTSGLPDTEQGLATGLVTMSQQVGITLGIPIMSAIVTARMNTLGDTGPAGVLGGVTTAIGVNALLCVLAAAAIALFLRPTKSDEVNARLTQAKAALQPKNLSALRVAPLARRPLSVAVAPTP</sequence>
<comment type="subcellular location">
    <subcellularLocation>
        <location evidence="1">Cell membrane</location>
        <topology evidence="1">Multi-pass membrane protein</topology>
    </subcellularLocation>
</comment>
<feature type="transmembrane region" description="Helical" evidence="7">
    <location>
        <begin position="30"/>
        <end position="54"/>
    </location>
</feature>
<feature type="transmembrane region" description="Helical" evidence="7">
    <location>
        <begin position="375"/>
        <end position="399"/>
    </location>
</feature>
<evidence type="ECO:0000259" key="8">
    <source>
        <dbReference type="PROSITE" id="PS50850"/>
    </source>
</evidence>
<feature type="transmembrane region" description="Helical" evidence="7">
    <location>
        <begin position="184"/>
        <end position="205"/>
    </location>
</feature>
<keyword evidence="2" id="KW-0813">Transport</keyword>
<dbReference type="Proteomes" id="UP000298170">
    <property type="component" value="Unassembled WGS sequence"/>
</dbReference>